<reference evidence="1 2" key="1">
    <citation type="journal article" date="2016" name="Mol. Biol. Evol.">
        <title>Comparative Genomics of Early-Diverging Mushroom-Forming Fungi Provides Insights into the Origins of Lignocellulose Decay Capabilities.</title>
        <authorList>
            <person name="Nagy L.G."/>
            <person name="Riley R."/>
            <person name="Tritt A."/>
            <person name="Adam C."/>
            <person name="Daum C."/>
            <person name="Floudas D."/>
            <person name="Sun H."/>
            <person name="Yadav J.S."/>
            <person name="Pangilinan J."/>
            <person name="Larsson K.H."/>
            <person name="Matsuura K."/>
            <person name="Barry K."/>
            <person name="Labutti K."/>
            <person name="Kuo R."/>
            <person name="Ohm R.A."/>
            <person name="Bhattacharya S.S."/>
            <person name="Shirouzu T."/>
            <person name="Yoshinaga Y."/>
            <person name="Martin F.M."/>
            <person name="Grigoriev I.V."/>
            <person name="Hibbett D.S."/>
        </authorList>
    </citation>
    <scope>NUCLEOTIDE SEQUENCE [LARGE SCALE GENOMIC DNA]</scope>
    <source>
        <strain evidence="1 2">HHB9708</strain>
    </source>
</reference>
<dbReference type="Gene3D" id="3.40.50.150">
    <property type="entry name" value="Vaccinia Virus protein VP39"/>
    <property type="match status" value="1"/>
</dbReference>
<gene>
    <name evidence="1" type="ORF">SISNIDRAFT_474450</name>
</gene>
<dbReference type="AlphaFoldDB" id="A0A164UTW0"/>
<evidence type="ECO:0000313" key="1">
    <source>
        <dbReference type="EMBL" id="KZS93534.1"/>
    </source>
</evidence>
<name>A0A164UTW0_9AGAM</name>
<dbReference type="SUPFAM" id="SSF53335">
    <property type="entry name" value="S-adenosyl-L-methionine-dependent methyltransferases"/>
    <property type="match status" value="1"/>
</dbReference>
<dbReference type="EMBL" id="KV419407">
    <property type="protein sequence ID" value="KZS93534.1"/>
    <property type="molecule type" value="Genomic_DNA"/>
</dbReference>
<sequence>MQSPSPAPSVYSLTSSLREQSFRREYGRELNNYSEVYRLPADDEELDRLSPEKQHQLLCSVMGEFHPLVHQVMQDEPGIKKAALDLGCGCGSWIMDLARKYPNAYTVAVDLVPMQCIDMPPNCRSEVDDINLGLEHFYGEFDLVHARLIASGIKDYAGLIEHISRVLRPCGLLLVAEWDFRAYDEQRKPIICELHDESKPWIARWCSAVAQAARARGGHLDAANLLKLWCSDNRAFRTESVVHKDHWVPLSPWHTNPGPEGDKYREWGLAMREDTIAFLKAGRPLLLGHGFSEDLVDELEENSRESLFDPSVHLYTRVQQVTAQKKW</sequence>
<dbReference type="PANTHER" id="PTHR43591">
    <property type="entry name" value="METHYLTRANSFERASE"/>
    <property type="match status" value="1"/>
</dbReference>
<evidence type="ECO:0008006" key="3">
    <source>
        <dbReference type="Google" id="ProtNLM"/>
    </source>
</evidence>
<organism evidence="1 2">
    <name type="scientific">Sistotremastrum niveocremeum HHB9708</name>
    <dbReference type="NCBI Taxonomy" id="1314777"/>
    <lineage>
        <taxon>Eukaryota</taxon>
        <taxon>Fungi</taxon>
        <taxon>Dikarya</taxon>
        <taxon>Basidiomycota</taxon>
        <taxon>Agaricomycotina</taxon>
        <taxon>Agaricomycetes</taxon>
        <taxon>Sistotremastrales</taxon>
        <taxon>Sistotremastraceae</taxon>
        <taxon>Sertulicium</taxon>
        <taxon>Sertulicium niveocremeum</taxon>
    </lineage>
</organism>
<dbReference type="Proteomes" id="UP000076722">
    <property type="component" value="Unassembled WGS sequence"/>
</dbReference>
<keyword evidence="2" id="KW-1185">Reference proteome</keyword>
<proteinExistence type="predicted"/>
<dbReference type="OrthoDB" id="2013972at2759"/>
<dbReference type="STRING" id="1314777.A0A164UTW0"/>
<accession>A0A164UTW0</accession>
<dbReference type="CDD" id="cd02440">
    <property type="entry name" value="AdoMet_MTases"/>
    <property type="match status" value="1"/>
</dbReference>
<dbReference type="InterPro" id="IPR029063">
    <property type="entry name" value="SAM-dependent_MTases_sf"/>
</dbReference>
<dbReference type="Pfam" id="PF13489">
    <property type="entry name" value="Methyltransf_23"/>
    <property type="match status" value="1"/>
</dbReference>
<evidence type="ECO:0000313" key="2">
    <source>
        <dbReference type="Proteomes" id="UP000076722"/>
    </source>
</evidence>
<dbReference type="PANTHER" id="PTHR43591:SF110">
    <property type="entry name" value="RHODANESE DOMAIN-CONTAINING PROTEIN"/>
    <property type="match status" value="1"/>
</dbReference>
<protein>
    <recommendedName>
        <fullName evidence="3">S-adenosyl-L-methionine-dependent methyltransferase</fullName>
    </recommendedName>
</protein>